<dbReference type="InterPro" id="IPR011604">
    <property type="entry name" value="PDDEXK-like_dom_sf"/>
</dbReference>
<protein>
    <submittedName>
        <fullName evidence="1">Exonuclease</fullName>
    </submittedName>
</protein>
<keyword evidence="1" id="KW-0540">Nuclease</keyword>
<organism evidence="1">
    <name type="scientific">Rhizobium phage LG08</name>
    <dbReference type="NCBI Taxonomy" id="3129229"/>
    <lineage>
        <taxon>Viruses</taxon>
        <taxon>Duplodnaviria</taxon>
        <taxon>Heunggongvirae</taxon>
        <taxon>Uroviricota</taxon>
        <taxon>Caudoviricetes</taxon>
    </lineage>
</organism>
<dbReference type="EMBL" id="PP429226">
    <property type="protein sequence ID" value="XCI77538.1"/>
    <property type="molecule type" value="Genomic_DNA"/>
</dbReference>
<name>A0AAU8HY72_9CAUD</name>
<keyword evidence="1" id="KW-0269">Exonuclease</keyword>
<proteinExistence type="predicted"/>
<keyword evidence="1" id="KW-0378">Hydrolase</keyword>
<dbReference type="GO" id="GO:0004527">
    <property type="term" value="F:exonuclease activity"/>
    <property type="evidence" value="ECO:0007669"/>
    <property type="project" value="UniProtKB-KW"/>
</dbReference>
<sequence>MLRHRSEYRKEVMSFANLKKQFVTSPADGRFKQLDHVYNIPEGWTNFDYPEYRVYRNPLFPGEEFFSATTMLGKIAAMKGEDEWLKAWRDRVGDEEADRISKEATDRGTAMHQNLQDYVENKEVRNEHMQGYILYQHLKPWCDDRITAVVASEKAMYSRLLRIAGRTDLIAILDGDKEAKTDQEIIDSGIETLVDFKSSKRVKEWSDITSYTRQTTIYQMLMAETTGVHLEVGEIWMSCWNDGEVVPKNFEMLFGNYRETTIDELAEYWEHMGEPLDVYRAKKFFLEGIRVK</sequence>
<gene>
    <name evidence="1" type="ORF">LDCGVIBL_CDS0180</name>
</gene>
<reference evidence="1" key="1">
    <citation type="submission" date="2024-03" db="EMBL/GenBank/DDBJ databases">
        <authorList>
            <person name="Chantapakul B."/>
            <person name="Wang S."/>
        </authorList>
    </citation>
    <scope>NUCLEOTIDE SEQUENCE</scope>
</reference>
<evidence type="ECO:0000313" key="1">
    <source>
        <dbReference type="EMBL" id="XCI77538.1"/>
    </source>
</evidence>
<accession>A0AAU8HY72</accession>
<dbReference type="Gene3D" id="3.90.320.10">
    <property type="match status" value="1"/>
</dbReference>